<dbReference type="EMBL" id="KK103027">
    <property type="protein sequence ID" value="KIY96387.1"/>
    <property type="molecule type" value="Genomic_DNA"/>
</dbReference>
<feature type="compositionally biased region" description="Low complexity" evidence="1">
    <location>
        <begin position="353"/>
        <end position="365"/>
    </location>
</feature>
<dbReference type="Proteomes" id="UP000054498">
    <property type="component" value="Unassembled WGS sequence"/>
</dbReference>
<dbReference type="RefSeq" id="XP_013895407.1">
    <property type="nucleotide sequence ID" value="XM_014039953.1"/>
</dbReference>
<keyword evidence="3" id="KW-1185">Reference proteome</keyword>
<dbReference type="GeneID" id="25728851"/>
<protein>
    <submittedName>
        <fullName evidence="2">Uncharacterized protein</fullName>
    </submittedName>
</protein>
<feature type="compositionally biased region" description="Low complexity" evidence="1">
    <location>
        <begin position="390"/>
        <end position="409"/>
    </location>
</feature>
<gene>
    <name evidence="2" type="ORF">MNEG_11575</name>
</gene>
<organism evidence="2 3">
    <name type="scientific">Monoraphidium neglectum</name>
    <dbReference type="NCBI Taxonomy" id="145388"/>
    <lineage>
        <taxon>Eukaryota</taxon>
        <taxon>Viridiplantae</taxon>
        <taxon>Chlorophyta</taxon>
        <taxon>core chlorophytes</taxon>
        <taxon>Chlorophyceae</taxon>
        <taxon>CS clade</taxon>
        <taxon>Sphaeropleales</taxon>
        <taxon>Selenastraceae</taxon>
        <taxon>Monoraphidium</taxon>
    </lineage>
</organism>
<proteinExistence type="predicted"/>
<feature type="region of interest" description="Disordered" evidence="1">
    <location>
        <begin position="353"/>
        <end position="376"/>
    </location>
</feature>
<name>A0A0D2J9F8_9CHLO</name>
<evidence type="ECO:0000256" key="1">
    <source>
        <dbReference type="SAM" id="MobiDB-lite"/>
    </source>
</evidence>
<feature type="region of interest" description="Disordered" evidence="1">
    <location>
        <begin position="390"/>
        <end position="434"/>
    </location>
</feature>
<feature type="region of interest" description="Disordered" evidence="1">
    <location>
        <begin position="145"/>
        <end position="197"/>
    </location>
</feature>
<dbReference type="AlphaFoldDB" id="A0A0D2J9F8"/>
<dbReference type="KEGG" id="mng:MNEG_11575"/>
<evidence type="ECO:0000313" key="2">
    <source>
        <dbReference type="EMBL" id="KIY96387.1"/>
    </source>
</evidence>
<evidence type="ECO:0000313" key="3">
    <source>
        <dbReference type="Proteomes" id="UP000054498"/>
    </source>
</evidence>
<accession>A0A0D2J9F8</accession>
<reference evidence="2 3" key="1">
    <citation type="journal article" date="2013" name="BMC Genomics">
        <title>Reconstruction of the lipid metabolism for the microalga Monoraphidium neglectum from its genome sequence reveals characteristics suitable for biofuel production.</title>
        <authorList>
            <person name="Bogen C."/>
            <person name="Al-Dilaimi A."/>
            <person name="Albersmeier A."/>
            <person name="Wichmann J."/>
            <person name="Grundmann M."/>
            <person name="Rupp O."/>
            <person name="Lauersen K.J."/>
            <person name="Blifernez-Klassen O."/>
            <person name="Kalinowski J."/>
            <person name="Goesmann A."/>
            <person name="Mussgnug J.H."/>
            <person name="Kruse O."/>
        </authorList>
    </citation>
    <scope>NUCLEOTIDE SEQUENCE [LARGE SCALE GENOMIC DNA]</scope>
    <source>
        <strain evidence="2 3">SAG 48.87</strain>
    </source>
</reference>
<sequence length="463" mass="47021">MMSMAQTTLRGSWGSWARRYWAPWAVVRTPGVRSLMALYQDFASYKIKTLPPWIGAAEAAQRVRLQSAASGSAALTETDDGQAQLPDLSDGGVLGADELIALLQVALEMGRTPMPRHQIWRSPFAGLRETSIPVLAQAILAVYGHDDENDGDENTQPPPPGADGDGDGDGDSGAPPQGAGLAPTASGLAPLPSGAVAGPVVKTKDLRLGSMGERRGAGGFVGRLAELRRGSDALAQGGRALFGGGGGGDNEHHGAPGAHGGGVGNQMRAMMREQRRLEDQIVQANRSTQTLGDTINRQLAAQKRVMVDHNRQVAELAGVLKSLADAAGITGAAAAPGAVPGSGALGSRATLGGSSSLSVAGGTSLPQAKTGGWKRSTFGTRHLTSATAAEAAAASAVPEDPSAPTAAGAASGGSVGAPPPAGGPRLLPVPGAGGEAEIAGLRQRLDEQQKLLEAMMELLKKQN</sequence>